<feature type="transmembrane region" description="Helical" evidence="6">
    <location>
        <begin position="249"/>
        <end position="270"/>
    </location>
</feature>
<feature type="transmembrane region" description="Helical" evidence="6">
    <location>
        <begin position="22"/>
        <end position="44"/>
    </location>
</feature>
<name>A0ABP8ETZ7_9MICO</name>
<dbReference type="Pfam" id="PF01943">
    <property type="entry name" value="Polysacc_synt"/>
    <property type="match status" value="1"/>
</dbReference>
<dbReference type="Proteomes" id="UP001499841">
    <property type="component" value="Unassembled WGS sequence"/>
</dbReference>
<evidence type="ECO:0000256" key="1">
    <source>
        <dbReference type="ARBA" id="ARBA00004651"/>
    </source>
</evidence>
<feature type="transmembrane region" description="Helical" evidence="6">
    <location>
        <begin position="457"/>
        <end position="478"/>
    </location>
</feature>
<evidence type="ECO:0000256" key="4">
    <source>
        <dbReference type="ARBA" id="ARBA00022989"/>
    </source>
</evidence>
<proteinExistence type="predicted"/>
<dbReference type="InterPro" id="IPR050833">
    <property type="entry name" value="Poly_Biosynth_Transport"/>
</dbReference>
<organism evidence="7 8">
    <name type="scientific">Georgenia daeguensis</name>
    <dbReference type="NCBI Taxonomy" id="908355"/>
    <lineage>
        <taxon>Bacteria</taxon>
        <taxon>Bacillati</taxon>
        <taxon>Actinomycetota</taxon>
        <taxon>Actinomycetes</taxon>
        <taxon>Micrococcales</taxon>
        <taxon>Bogoriellaceae</taxon>
        <taxon>Georgenia</taxon>
    </lineage>
</organism>
<sequence>MTAPAAGPPLDRRQLQARAVDGALWTMVHVAVSLPLAFLANLVIARVLGVVDYGRLSFLTALMDIATGVVGLGVGTALVQYGARAHAAGRRAEVRDLLAKTQGFRLLVAAPLLAVLVVLVADVDPVLLVLAVVFGLVVPAGLSGAPAALTIESRTASGARVAMLGNVLTLGAALTAVLALRSPDATWAARLVMGGVVTAIALVPVSRDYRLTALRPRLPRGLPAGFWRFAVPAGLSGIVANLVTSRSEIFLLQWLADPVAVGTFALAFGLSSHLFSPAQALIGPLIPAVSGLSEVDRAALGAAFSRTLRVSSTVVALLLAGALPALAALVPLLYGADYSDVPGLLVALGVAGGLMVVAAPVQAFVLARLRGGRLLTINLAALGVDLAVAVALIPGLGVWGAVAANVVGAATRLALLVRGEIGLLGLTGRQVARCAAPALAGAAVCVAVSLAGSAGPLPALGTAAATGTLGVVLLLLVLRVTRTGLEPGDAAAVVGAVPLRVRGVASRAIRLLVRHGR</sequence>
<comment type="caution">
    <text evidence="7">The sequence shown here is derived from an EMBL/GenBank/DDBJ whole genome shotgun (WGS) entry which is preliminary data.</text>
</comment>
<feature type="transmembrane region" description="Helical" evidence="6">
    <location>
        <begin position="56"/>
        <end position="83"/>
    </location>
</feature>
<feature type="transmembrane region" description="Helical" evidence="6">
    <location>
        <begin position="104"/>
        <end position="121"/>
    </location>
</feature>
<feature type="transmembrane region" description="Helical" evidence="6">
    <location>
        <begin position="161"/>
        <end position="181"/>
    </location>
</feature>
<evidence type="ECO:0008006" key="9">
    <source>
        <dbReference type="Google" id="ProtNLM"/>
    </source>
</evidence>
<feature type="transmembrane region" description="Helical" evidence="6">
    <location>
        <begin position="187"/>
        <end position="205"/>
    </location>
</feature>
<keyword evidence="2" id="KW-1003">Cell membrane</keyword>
<dbReference type="PANTHER" id="PTHR30250:SF11">
    <property type="entry name" value="O-ANTIGEN TRANSPORTER-RELATED"/>
    <property type="match status" value="1"/>
</dbReference>
<dbReference type="PANTHER" id="PTHR30250">
    <property type="entry name" value="PST FAMILY PREDICTED COLANIC ACID TRANSPORTER"/>
    <property type="match status" value="1"/>
</dbReference>
<dbReference type="RefSeq" id="WP_345040118.1">
    <property type="nucleotide sequence ID" value="NZ_BAABBA010000007.1"/>
</dbReference>
<gene>
    <name evidence="7" type="ORF">GCM10022262_18090</name>
</gene>
<comment type="subcellular location">
    <subcellularLocation>
        <location evidence="1">Cell membrane</location>
        <topology evidence="1">Multi-pass membrane protein</topology>
    </subcellularLocation>
</comment>
<evidence type="ECO:0000256" key="6">
    <source>
        <dbReference type="SAM" id="Phobius"/>
    </source>
</evidence>
<feature type="transmembrane region" description="Helical" evidence="6">
    <location>
        <begin position="127"/>
        <end position="149"/>
    </location>
</feature>
<evidence type="ECO:0000256" key="3">
    <source>
        <dbReference type="ARBA" id="ARBA00022692"/>
    </source>
</evidence>
<feature type="transmembrane region" description="Helical" evidence="6">
    <location>
        <begin position="374"/>
        <end position="393"/>
    </location>
</feature>
<accession>A0ABP8ETZ7</accession>
<evidence type="ECO:0000256" key="5">
    <source>
        <dbReference type="ARBA" id="ARBA00023136"/>
    </source>
</evidence>
<keyword evidence="8" id="KW-1185">Reference proteome</keyword>
<keyword evidence="5 6" id="KW-0472">Membrane</keyword>
<protein>
    <recommendedName>
        <fullName evidence="9">Oligosaccharide flippase family protein</fullName>
    </recommendedName>
</protein>
<feature type="transmembrane region" description="Helical" evidence="6">
    <location>
        <begin position="226"/>
        <end position="243"/>
    </location>
</feature>
<feature type="transmembrane region" description="Helical" evidence="6">
    <location>
        <begin position="314"/>
        <end position="334"/>
    </location>
</feature>
<dbReference type="InterPro" id="IPR002797">
    <property type="entry name" value="Polysacc_synth"/>
</dbReference>
<evidence type="ECO:0000313" key="7">
    <source>
        <dbReference type="EMBL" id="GAA4287450.1"/>
    </source>
</evidence>
<evidence type="ECO:0000313" key="8">
    <source>
        <dbReference type="Proteomes" id="UP001499841"/>
    </source>
</evidence>
<keyword evidence="4 6" id="KW-1133">Transmembrane helix</keyword>
<dbReference type="EMBL" id="BAABBA010000007">
    <property type="protein sequence ID" value="GAA4287450.1"/>
    <property type="molecule type" value="Genomic_DNA"/>
</dbReference>
<keyword evidence="3 6" id="KW-0812">Transmembrane</keyword>
<feature type="transmembrane region" description="Helical" evidence="6">
    <location>
        <begin position="346"/>
        <end position="367"/>
    </location>
</feature>
<reference evidence="8" key="1">
    <citation type="journal article" date="2019" name="Int. J. Syst. Evol. Microbiol.">
        <title>The Global Catalogue of Microorganisms (GCM) 10K type strain sequencing project: providing services to taxonomists for standard genome sequencing and annotation.</title>
        <authorList>
            <consortium name="The Broad Institute Genomics Platform"/>
            <consortium name="The Broad Institute Genome Sequencing Center for Infectious Disease"/>
            <person name="Wu L."/>
            <person name="Ma J."/>
        </authorList>
    </citation>
    <scope>NUCLEOTIDE SEQUENCE [LARGE SCALE GENOMIC DNA]</scope>
    <source>
        <strain evidence="8">JCM 17459</strain>
    </source>
</reference>
<evidence type="ECO:0000256" key="2">
    <source>
        <dbReference type="ARBA" id="ARBA00022475"/>
    </source>
</evidence>